<organism evidence="2 3">
    <name type="scientific">Pisolithus microcarpus 441</name>
    <dbReference type="NCBI Taxonomy" id="765257"/>
    <lineage>
        <taxon>Eukaryota</taxon>
        <taxon>Fungi</taxon>
        <taxon>Dikarya</taxon>
        <taxon>Basidiomycota</taxon>
        <taxon>Agaricomycotina</taxon>
        <taxon>Agaricomycetes</taxon>
        <taxon>Agaricomycetidae</taxon>
        <taxon>Boletales</taxon>
        <taxon>Sclerodermatineae</taxon>
        <taxon>Pisolithaceae</taxon>
        <taxon>Pisolithus</taxon>
    </lineage>
</organism>
<reference evidence="3" key="2">
    <citation type="submission" date="2015-01" db="EMBL/GenBank/DDBJ databases">
        <title>Evolutionary Origins and Diversification of the Mycorrhizal Mutualists.</title>
        <authorList>
            <consortium name="DOE Joint Genome Institute"/>
            <consortium name="Mycorrhizal Genomics Consortium"/>
            <person name="Kohler A."/>
            <person name="Kuo A."/>
            <person name="Nagy L.G."/>
            <person name="Floudas D."/>
            <person name="Copeland A."/>
            <person name="Barry K.W."/>
            <person name="Cichocki N."/>
            <person name="Veneault-Fourrey C."/>
            <person name="LaButti K."/>
            <person name="Lindquist E.A."/>
            <person name="Lipzen A."/>
            <person name="Lundell T."/>
            <person name="Morin E."/>
            <person name="Murat C."/>
            <person name="Riley R."/>
            <person name="Ohm R."/>
            <person name="Sun H."/>
            <person name="Tunlid A."/>
            <person name="Henrissat B."/>
            <person name="Grigoriev I.V."/>
            <person name="Hibbett D.S."/>
            <person name="Martin F."/>
        </authorList>
    </citation>
    <scope>NUCLEOTIDE SEQUENCE [LARGE SCALE GENOMIC DNA]</scope>
    <source>
        <strain evidence="3">441</strain>
    </source>
</reference>
<dbReference type="AlphaFoldDB" id="A0A0C9ZRU4"/>
<feature type="compositionally biased region" description="Basic and acidic residues" evidence="1">
    <location>
        <begin position="161"/>
        <end position="200"/>
    </location>
</feature>
<evidence type="ECO:0000313" key="3">
    <source>
        <dbReference type="Proteomes" id="UP000054018"/>
    </source>
</evidence>
<feature type="compositionally biased region" description="Basic and acidic residues" evidence="1">
    <location>
        <begin position="20"/>
        <end position="60"/>
    </location>
</feature>
<feature type="compositionally biased region" description="Basic residues" evidence="1">
    <location>
        <begin position="264"/>
        <end position="278"/>
    </location>
</feature>
<keyword evidence="3" id="KW-1185">Reference proteome</keyword>
<feature type="compositionally biased region" description="Basic and acidic residues" evidence="1">
    <location>
        <begin position="104"/>
        <end position="124"/>
    </location>
</feature>
<feature type="compositionally biased region" description="Low complexity" evidence="1">
    <location>
        <begin position="216"/>
        <end position="226"/>
    </location>
</feature>
<evidence type="ECO:0000256" key="1">
    <source>
        <dbReference type="SAM" id="MobiDB-lite"/>
    </source>
</evidence>
<dbReference type="EMBL" id="KN833712">
    <property type="protein sequence ID" value="KIK24962.1"/>
    <property type="molecule type" value="Genomic_DNA"/>
</dbReference>
<reference evidence="2 3" key="1">
    <citation type="submission" date="2014-04" db="EMBL/GenBank/DDBJ databases">
        <authorList>
            <consortium name="DOE Joint Genome Institute"/>
            <person name="Kuo A."/>
            <person name="Kohler A."/>
            <person name="Costa M.D."/>
            <person name="Nagy L.G."/>
            <person name="Floudas D."/>
            <person name="Copeland A."/>
            <person name="Barry K.W."/>
            <person name="Cichocki N."/>
            <person name="Veneault-Fourrey C."/>
            <person name="LaButti K."/>
            <person name="Lindquist E.A."/>
            <person name="Lipzen A."/>
            <person name="Lundell T."/>
            <person name="Morin E."/>
            <person name="Murat C."/>
            <person name="Sun H."/>
            <person name="Tunlid A."/>
            <person name="Henrissat B."/>
            <person name="Grigoriev I.V."/>
            <person name="Hibbett D.S."/>
            <person name="Martin F."/>
            <person name="Nordberg H.P."/>
            <person name="Cantor M.N."/>
            <person name="Hua S.X."/>
        </authorList>
    </citation>
    <scope>NUCLEOTIDE SEQUENCE [LARGE SCALE GENOMIC DNA]</scope>
    <source>
        <strain evidence="2 3">441</strain>
    </source>
</reference>
<dbReference type="Proteomes" id="UP000054018">
    <property type="component" value="Unassembled WGS sequence"/>
</dbReference>
<evidence type="ECO:0000313" key="2">
    <source>
        <dbReference type="EMBL" id="KIK24962.1"/>
    </source>
</evidence>
<feature type="compositionally biased region" description="Basic and acidic residues" evidence="1">
    <location>
        <begin position="231"/>
        <end position="253"/>
    </location>
</feature>
<feature type="compositionally biased region" description="Low complexity" evidence="1">
    <location>
        <begin position="63"/>
        <end position="74"/>
    </location>
</feature>
<dbReference type="HOGENOM" id="CLU_524880_0_0_1"/>
<name>A0A0C9ZRU4_9AGAM</name>
<protein>
    <submittedName>
        <fullName evidence="2">Unplaced genomic scaffold scaffold_28, whole genome shotgun sequence</fullName>
    </submittedName>
</protein>
<accession>A0A0C9ZRU4</accession>
<dbReference type="OrthoDB" id="3269397at2759"/>
<feature type="compositionally biased region" description="Basic and acidic residues" evidence="1">
    <location>
        <begin position="331"/>
        <end position="358"/>
    </location>
</feature>
<dbReference type="STRING" id="765257.A0A0C9ZRU4"/>
<feature type="compositionally biased region" description="Basic and acidic residues" evidence="1">
    <location>
        <begin position="391"/>
        <end position="417"/>
    </location>
</feature>
<gene>
    <name evidence="2" type="ORF">PISMIDRAFT_9947</name>
</gene>
<feature type="region of interest" description="Disordered" evidence="1">
    <location>
        <begin position="1"/>
        <end position="432"/>
    </location>
</feature>
<proteinExistence type="predicted"/>
<feature type="compositionally biased region" description="Basic and acidic residues" evidence="1">
    <location>
        <begin position="131"/>
        <end position="153"/>
    </location>
</feature>
<sequence>MAGLPPKPDFLPRTQSTWPDKNDAKITRSSPDRHYHPRDDRRDNRDRDYRDSDRDRDRRPYRSRSPSRSMMDSYIAGSHPASPSKGTSLHPRDGRMPGSPGRHRGPDYRGYDDSHTRDDRDRRGGSTWDRWPPRYPDRDREREREFDYRRGREASTSTRRRPFDQYDRERDDRRHDRWHPSPGYRRDSRSPPPRRGDHYSGRARSPPRRPPPRIPSPSRAIRSPSPQCRSIKLDPDEPHHPRYDRDRIRESGSPRRYSRSPSPAHRRHLPRRSRSRSRTRLEGPRPRSRSPPRPRSPSPARYVKQEPVDDIPLGGARHPEEHPTSTPLSHVKKEEEWEERVEWRRKVPSPRREVKKGSPSELAHVRRRFRSPSPVSTHPRARARSPSPPVSEKEREREKERQREHQQEREREKEKKPTQPFLPPIPRYEPRPKFSTTLAHEAEYARLDAHRANVSAEHRKTGKAWRRALHELDMATLELRAAQHRRELAETLRKRAHAGVLGIDATAGVGTTQGSSSATA</sequence>